<comment type="caution">
    <text evidence="2">The sequence shown here is derived from an EMBL/GenBank/DDBJ whole genome shotgun (WGS) entry which is preliminary data.</text>
</comment>
<sequence length="443" mass="50095">MAKRRTKAKRKPPGRRKAPNQVAVQVPQSSSETSLNAESLATLETVDPGIHAPLGQARTRWLFSEWQQLCEMDISDVEQEPERKQLAVLIASAHQHQNNLDQARRWAEQALEWGCERSLVAQALVSGIHNTLGRLALLRDDAREAEKQFSDSVGVMKLRDTDTKTLARARALHAANQLSVPGALHASEEVRGTAPQVEDGFYRAFEDKFRGSREEIKRRVGVYLPFVQPLASYYPRGSVLDLGCGRGEWLELLRENNIRAEGVDLDDGMLSACRELNLDVKKADAFEYLASQPSESRLAISMMHVAEHITFDTLRALVKEAYRVLVPDGLLIMETPNPENYTVGSCNFYMDPTHRNPLPPALLAFVPEFYGFKDIKILRLQESKRLKPNQSVTVMDFLNGISPDYSVLALKQHNNMIDEDIWSREYGISFSMLEKLWLDHNDD</sequence>
<dbReference type="CDD" id="cd02440">
    <property type="entry name" value="AdoMet_MTases"/>
    <property type="match status" value="1"/>
</dbReference>
<feature type="compositionally biased region" description="Polar residues" evidence="1">
    <location>
        <begin position="22"/>
        <end position="36"/>
    </location>
</feature>
<protein>
    <submittedName>
        <fullName evidence="2">Methyltransferase domain-containing protein</fullName>
    </submittedName>
</protein>
<evidence type="ECO:0000256" key="1">
    <source>
        <dbReference type="SAM" id="MobiDB-lite"/>
    </source>
</evidence>
<name>A0A5B0VIW7_9GAMM</name>
<feature type="compositionally biased region" description="Basic residues" evidence="1">
    <location>
        <begin position="1"/>
        <end position="18"/>
    </location>
</feature>
<accession>A0A5B0VIW7</accession>
<dbReference type="InterPro" id="IPR029063">
    <property type="entry name" value="SAM-dependent_MTases_sf"/>
</dbReference>
<dbReference type="Gene3D" id="3.40.50.150">
    <property type="entry name" value="Vaccinia Virus protein VP39"/>
    <property type="match status" value="1"/>
</dbReference>
<evidence type="ECO:0000313" key="2">
    <source>
        <dbReference type="EMBL" id="KAA1174680.1"/>
    </source>
</evidence>
<keyword evidence="2" id="KW-0808">Transferase</keyword>
<proteinExistence type="predicted"/>
<organism evidence="2 3">
    <name type="scientific">Marinobacter salinexigens</name>
    <dbReference type="NCBI Taxonomy" id="2919747"/>
    <lineage>
        <taxon>Bacteria</taxon>
        <taxon>Pseudomonadati</taxon>
        <taxon>Pseudomonadota</taxon>
        <taxon>Gammaproteobacteria</taxon>
        <taxon>Pseudomonadales</taxon>
        <taxon>Marinobacteraceae</taxon>
        <taxon>Marinobacter</taxon>
    </lineage>
</organism>
<dbReference type="AlphaFoldDB" id="A0A5B0VIW7"/>
<dbReference type="GO" id="GO:0008168">
    <property type="term" value="F:methyltransferase activity"/>
    <property type="evidence" value="ECO:0007669"/>
    <property type="project" value="UniProtKB-KW"/>
</dbReference>
<gene>
    <name evidence="2" type="ORF">FWJ25_04630</name>
</gene>
<dbReference type="RefSeq" id="WP_149599102.1">
    <property type="nucleotide sequence ID" value="NZ_VTUU01000002.1"/>
</dbReference>
<dbReference type="Proteomes" id="UP000323161">
    <property type="component" value="Unassembled WGS sequence"/>
</dbReference>
<keyword evidence="2" id="KW-0489">Methyltransferase</keyword>
<feature type="region of interest" description="Disordered" evidence="1">
    <location>
        <begin position="1"/>
        <end position="36"/>
    </location>
</feature>
<keyword evidence="3" id="KW-1185">Reference proteome</keyword>
<dbReference type="Pfam" id="PF13489">
    <property type="entry name" value="Methyltransf_23"/>
    <property type="match status" value="1"/>
</dbReference>
<dbReference type="EMBL" id="VTUU01000002">
    <property type="protein sequence ID" value="KAA1174680.1"/>
    <property type="molecule type" value="Genomic_DNA"/>
</dbReference>
<evidence type="ECO:0000313" key="3">
    <source>
        <dbReference type="Proteomes" id="UP000323161"/>
    </source>
</evidence>
<dbReference type="SUPFAM" id="SSF53335">
    <property type="entry name" value="S-adenosyl-L-methionine-dependent methyltransferases"/>
    <property type="match status" value="1"/>
</dbReference>
<reference evidence="2 3" key="1">
    <citation type="submission" date="2019-08" db="EMBL/GenBank/DDBJ databases">
        <title>Marinobacter ZYF650 sp. nov., a marine bacterium isolated from seawater of the Mariana trench.</title>
        <authorList>
            <person name="Ahmad W."/>
        </authorList>
    </citation>
    <scope>NUCLEOTIDE SEQUENCE [LARGE SCALE GENOMIC DNA]</scope>
    <source>
        <strain evidence="2 3">ZYF650</strain>
    </source>
</reference>
<dbReference type="GO" id="GO:0032259">
    <property type="term" value="P:methylation"/>
    <property type="evidence" value="ECO:0007669"/>
    <property type="project" value="UniProtKB-KW"/>
</dbReference>